<dbReference type="AlphaFoldDB" id="A0A0F9UGX4"/>
<dbReference type="EMBL" id="LAZR01000107">
    <property type="protein sequence ID" value="KKN90904.1"/>
    <property type="molecule type" value="Genomic_DNA"/>
</dbReference>
<evidence type="ECO:0000259" key="1">
    <source>
        <dbReference type="SMART" id="SM00974"/>
    </source>
</evidence>
<sequence>MTVYFIKEKGTKYFKIGYTEQWDIDKRISSIQTGNPRRLELMFEIPNADRIIETILTYILIDYKVRGEWFKISIKKVRKIILKKWDKAIEDVVWQGNLNHILSDKNRLLEILVK</sequence>
<organism evidence="2">
    <name type="scientific">marine sediment metagenome</name>
    <dbReference type="NCBI Taxonomy" id="412755"/>
    <lineage>
        <taxon>unclassified sequences</taxon>
        <taxon>metagenomes</taxon>
        <taxon>ecological metagenomes</taxon>
    </lineage>
</organism>
<dbReference type="SMART" id="SM00974">
    <property type="entry name" value="T5orf172"/>
    <property type="match status" value="1"/>
</dbReference>
<accession>A0A0F9UGX4</accession>
<dbReference type="InterPro" id="IPR018306">
    <property type="entry name" value="Phage_T5_Orf172_DNA-bd"/>
</dbReference>
<gene>
    <name evidence="2" type="ORF">LCGC14_0224880</name>
</gene>
<comment type="caution">
    <text evidence="2">The sequence shown here is derived from an EMBL/GenBank/DDBJ whole genome shotgun (WGS) entry which is preliminary data.</text>
</comment>
<dbReference type="Pfam" id="PF13455">
    <property type="entry name" value="MUG113"/>
    <property type="match status" value="1"/>
</dbReference>
<protein>
    <recommendedName>
        <fullName evidence="1">Bacteriophage T5 Orf172 DNA-binding domain-containing protein</fullName>
    </recommendedName>
</protein>
<feature type="domain" description="Bacteriophage T5 Orf172 DNA-binding" evidence="1">
    <location>
        <begin position="8"/>
        <end position="84"/>
    </location>
</feature>
<evidence type="ECO:0000313" key="2">
    <source>
        <dbReference type="EMBL" id="KKN90904.1"/>
    </source>
</evidence>
<proteinExistence type="predicted"/>
<reference evidence="2" key="1">
    <citation type="journal article" date="2015" name="Nature">
        <title>Complex archaea that bridge the gap between prokaryotes and eukaryotes.</title>
        <authorList>
            <person name="Spang A."/>
            <person name="Saw J.H."/>
            <person name="Jorgensen S.L."/>
            <person name="Zaremba-Niedzwiedzka K."/>
            <person name="Martijn J."/>
            <person name="Lind A.E."/>
            <person name="van Eijk R."/>
            <person name="Schleper C."/>
            <person name="Guy L."/>
            <person name="Ettema T.J."/>
        </authorList>
    </citation>
    <scope>NUCLEOTIDE SEQUENCE</scope>
</reference>
<name>A0A0F9UGX4_9ZZZZ</name>